<feature type="compositionally biased region" description="Basic and acidic residues" evidence="1">
    <location>
        <begin position="174"/>
        <end position="196"/>
    </location>
</feature>
<evidence type="ECO:0000256" key="1">
    <source>
        <dbReference type="SAM" id="MobiDB-lite"/>
    </source>
</evidence>
<reference evidence="2" key="1">
    <citation type="journal article" date="2020" name="BMC">
        <title>Leishmania infection induces a limited differential gene expression in the sand fly midgut.</title>
        <authorList>
            <person name="Coutinho-Abreu I.V."/>
            <person name="Serafim T.D."/>
            <person name="Meneses C."/>
            <person name="Kamhawi S."/>
            <person name="Oliveira F."/>
            <person name="Valenzuela J.G."/>
        </authorList>
    </citation>
    <scope>NUCLEOTIDE SEQUENCE</scope>
    <source>
        <strain evidence="2">Jacobina</strain>
        <tissue evidence="2">Midgut</tissue>
    </source>
</reference>
<feature type="compositionally biased region" description="Polar residues" evidence="1">
    <location>
        <begin position="20"/>
        <end position="38"/>
    </location>
</feature>
<sequence>MTVSKIQMAQPALVKRNPRNRSILNIGDTQRAMQTQPDLASTRRCLFGKAPEGENNKIAQEELKKFEKDGYERIKNRFGYDIKTGRPVEEDPKETNAVASERLQESDGDPSAEALGDNLKSECPRSEEGKDTVKAQGMCNGASARKTRKEISSTEKSRRVKPYGRPTKQTQITDHFKAERKTARSRKSSIESKEKR</sequence>
<feature type="compositionally biased region" description="Basic and acidic residues" evidence="1">
    <location>
        <begin position="119"/>
        <end position="133"/>
    </location>
</feature>
<feature type="compositionally biased region" description="Basic and acidic residues" evidence="1">
    <location>
        <begin position="76"/>
        <end position="94"/>
    </location>
</feature>
<dbReference type="KEGG" id="lll:129787704"/>
<protein>
    <submittedName>
        <fullName evidence="2">Uncharacterized protein</fullName>
    </submittedName>
</protein>
<dbReference type="GeneID" id="129787704"/>
<evidence type="ECO:0000313" key="2">
    <source>
        <dbReference type="EMBL" id="MBC1172695.1"/>
    </source>
</evidence>
<dbReference type="RefSeq" id="XP_055679412.1">
    <property type="nucleotide sequence ID" value="XM_055823437.1"/>
</dbReference>
<name>A0A7G3AK88_LUTLO</name>
<organism evidence="2">
    <name type="scientific">Lutzomyia longipalpis</name>
    <name type="common">Sand fly</name>
    <dbReference type="NCBI Taxonomy" id="7200"/>
    <lineage>
        <taxon>Eukaryota</taxon>
        <taxon>Metazoa</taxon>
        <taxon>Ecdysozoa</taxon>
        <taxon>Arthropoda</taxon>
        <taxon>Hexapoda</taxon>
        <taxon>Insecta</taxon>
        <taxon>Pterygota</taxon>
        <taxon>Neoptera</taxon>
        <taxon>Endopterygota</taxon>
        <taxon>Diptera</taxon>
        <taxon>Nematocera</taxon>
        <taxon>Psychodoidea</taxon>
        <taxon>Psychodidae</taxon>
        <taxon>Lutzomyia</taxon>
        <taxon>Lutzomyia</taxon>
    </lineage>
</organism>
<accession>A0A7G3AK88</accession>
<dbReference type="AlphaFoldDB" id="A0A7G3AK88"/>
<dbReference type="InterPro" id="IPR044898">
    <property type="entry name" value="CDI_dom_sf"/>
</dbReference>
<dbReference type="EMBL" id="GITU01003992">
    <property type="protein sequence ID" value="MBC1172695.1"/>
    <property type="molecule type" value="Transcribed_RNA"/>
</dbReference>
<proteinExistence type="predicted"/>
<dbReference type="Gene3D" id="4.10.365.10">
    <property type="entry name" value="p27"/>
    <property type="match status" value="1"/>
</dbReference>
<feature type="region of interest" description="Disordered" evidence="1">
    <location>
        <begin position="76"/>
        <end position="196"/>
    </location>
</feature>
<feature type="region of interest" description="Disordered" evidence="1">
    <location>
        <begin position="1"/>
        <end position="38"/>
    </location>
</feature>
<dbReference type="VEuPathDB" id="VectorBase:LLONM1_006237"/>
<dbReference type="OrthoDB" id="10511444at2759"/>